<evidence type="ECO:0000256" key="2">
    <source>
        <dbReference type="ARBA" id="ARBA00023125"/>
    </source>
</evidence>
<evidence type="ECO:0000313" key="9">
    <source>
        <dbReference type="Proteomes" id="UP000010467"/>
    </source>
</evidence>
<dbReference type="InterPro" id="IPR011010">
    <property type="entry name" value="DNA_brk_join_enz"/>
</dbReference>
<evidence type="ECO:0000256" key="5">
    <source>
        <dbReference type="SAM" id="MobiDB-lite"/>
    </source>
</evidence>
<dbReference type="eggNOG" id="COG0582">
    <property type="taxonomic scope" value="Bacteria"/>
</dbReference>
<dbReference type="PATRIC" id="fig|937777.3.peg.1905"/>
<sequence length="430" mass="48933">MSGIRKGVQVPVTGMNPGQDDETPGAVLNHGGSERDNMSRKIQGRRNRTRANGEGGITAIRDSKGRITGYKASLTIGYGQEGRQLRKWFRGKNREEVQKKLSNAQYEKNQGFFLTAEDPTLADYLHSWIDVRATHDLAELTVRHYRSLLKNHISPKLGEKRLTRLGAQDLDGLYRQMLQKGLSPRMAQMAHVMLHCALKQALKWGKVVRNVAEAATPPKVPPTRADAWTREEAVRFLDAIRQDDLYPLFFLAIMTGLRRGELLGLHWEDIDFPRRELHVRHNLIPAPGGPKLTKPKTEASQRSILLAPDSIEVLREHEALQQARRTAMGEQWQEQGLVFPSNVGTPYQPRNLQRSFDRLVRKAEVRRIRLHDLRHTSASLSILKGSSPKEVADRMGHRDPHFTNRVYVHLFPEQRQTAVLSLVDLLPEDE</sequence>
<dbReference type="AlphaFoldDB" id="L0A0J3"/>
<dbReference type="PANTHER" id="PTHR30349:SF91">
    <property type="entry name" value="INTA PROTEIN"/>
    <property type="match status" value="1"/>
</dbReference>
<dbReference type="PROSITE" id="PS51898">
    <property type="entry name" value="TYR_RECOMBINASE"/>
    <property type="match status" value="1"/>
</dbReference>
<dbReference type="InterPro" id="IPR044068">
    <property type="entry name" value="CB"/>
</dbReference>
<feature type="region of interest" description="Disordered" evidence="5">
    <location>
        <begin position="1"/>
        <end position="56"/>
    </location>
</feature>
<dbReference type="EMBL" id="CP003382">
    <property type="protein sequence ID" value="AFZ67413.1"/>
    <property type="molecule type" value="Genomic_DNA"/>
</dbReference>
<dbReference type="KEGG" id="dpd:Deipe_1905"/>
<dbReference type="Proteomes" id="UP000010467">
    <property type="component" value="Chromosome"/>
</dbReference>
<dbReference type="PROSITE" id="PS51900">
    <property type="entry name" value="CB"/>
    <property type="match status" value="1"/>
</dbReference>
<keyword evidence="9" id="KW-1185">Reference proteome</keyword>
<dbReference type="CDD" id="cd01189">
    <property type="entry name" value="INT_ICEBs1_C_like"/>
    <property type="match status" value="1"/>
</dbReference>
<dbReference type="SUPFAM" id="SSF56349">
    <property type="entry name" value="DNA breaking-rejoining enzymes"/>
    <property type="match status" value="1"/>
</dbReference>
<dbReference type="InterPro" id="IPR050090">
    <property type="entry name" value="Tyrosine_recombinase_XerCD"/>
</dbReference>
<keyword evidence="2 4" id="KW-0238">DNA-binding</keyword>
<dbReference type="OrthoDB" id="9785687at2"/>
<dbReference type="InterPro" id="IPR010998">
    <property type="entry name" value="Integrase_recombinase_N"/>
</dbReference>
<gene>
    <name evidence="8" type="ordered locus">Deipe_1905</name>
</gene>
<evidence type="ECO:0000256" key="1">
    <source>
        <dbReference type="ARBA" id="ARBA00022908"/>
    </source>
</evidence>
<keyword evidence="3" id="KW-0233">DNA recombination</keyword>
<evidence type="ECO:0000313" key="8">
    <source>
        <dbReference type="EMBL" id="AFZ67413.1"/>
    </source>
</evidence>
<dbReference type="Pfam" id="PF14659">
    <property type="entry name" value="Phage_int_SAM_3"/>
    <property type="match status" value="1"/>
</dbReference>
<dbReference type="InterPro" id="IPR013762">
    <property type="entry name" value="Integrase-like_cat_sf"/>
</dbReference>
<keyword evidence="1" id="KW-0229">DNA integration</keyword>
<feature type="domain" description="Core-binding (CB)" evidence="7">
    <location>
        <begin position="119"/>
        <end position="202"/>
    </location>
</feature>
<dbReference type="GO" id="GO:0003677">
    <property type="term" value="F:DNA binding"/>
    <property type="evidence" value="ECO:0007669"/>
    <property type="project" value="UniProtKB-UniRule"/>
</dbReference>
<dbReference type="GO" id="GO:0006310">
    <property type="term" value="P:DNA recombination"/>
    <property type="evidence" value="ECO:0007669"/>
    <property type="project" value="UniProtKB-KW"/>
</dbReference>
<evidence type="ECO:0000256" key="4">
    <source>
        <dbReference type="PROSITE-ProRule" id="PRU01248"/>
    </source>
</evidence>
<evidence type="ECO:0000259" key="6">
    <source>
        <dbReference type="PROSITE" id="PS51898"/>
    </source>
</evidence>
<dbReference type="STRING" id="937777.Deipe_1905"/>
<dbReference type="PANTHER" id="PTHR30349">
    <property type="entry name" value="PHAGE INTEGRASE-RELATED"/>
    <property type="match status" value="1"/>
</dbReference>
<evidence type="ECO:0000259" key="7">
    <source>
        <dbReference type="PROSITE" id="PS51900"/>
    </source>
</evidence>
<protein>
    <submittedName>
        <fullName evidence="8">Site-specific recombinase XerC</fullName>
    </submittedName>
</protein>
<dbReference type="Gene3D" id="1.10.150.130">
    <property type="match status" value="1"/>
</dbReference>
<dbReference type="GO" id="GO:0015074">
    <property type="term" value="P:DNA integration"/>
    <property type="evidence" value="ECO:0007669"/>
    <property type="project" value="UniProtKB-KW"/>
</dbReference>
<organism evidence="8 9">
    <name type="scientific">Deinococcus peraridilitoris (strain DSM 19664 / LMG 22246 / CIP 109416 / KR-200)</name>
    <dbReference type="NCBI Taxonomy" id="937777"/>
    <lineage>
        <taxon>Bacteria</taxon>
        <taxon>Thermotogati</taxon>
        <taxon>Deinococcota</taxon>
        <taxon>Deinococci</taxon>
        <taxon>Deinococcales</taxon>
        <taxon>Deinococcaceae</taxon>
        <taxon>Deinococcus</taxon>
    </lineage>
</organism>
<dbReference type="Pfam" id="PF00589">
    <property type="entry name" value="Phage_integrase"/>
    <property type="match status" value="1"/>
</dbReference>
<proteinExistence type="predicted"/>
<dbReference type="InterPro" id="IPR002104">
    <property type="entry name" value="Integrase_catalytic"/>
</dbReference>
<evidence type="ECO:0000256" key="3">
    <source>
        <dbReference type="ARBA" id="ARBA00023172"/>
    </source>
</evidence>
<feature type="domain" description="Tyr recombinase" evidence="6">
    <location>
        <begin position="223"/>
        <end position="421"/>
    </location>
</feature>
<name>L0A0J3_DEIPD</name>
<reference evidence="9" key="1">
    <citation type="submission" date="2012-03" db="EMBL/GenBank/DDBJ databases">
        <title>Complete sequence of chromosome of Deinococcus peraridilitoris DSM 19664.</title>
        <authorList>
            <person name="Lucas S."/>
            <person name="Copeland A."/>
            <person name="Lapidus A."/>
            <person name="Glavina del Rio T."/>
            <person name="Dalin E."/>
            <person name="Tice H."/>
            <person name="Bruce D."/>
            <person name="Goodwin L."/>
            <person name="Pitluck S."/>
            <person name="Peters L."/>
            <person name="Mikhailova N."/>
            <person name="Lu M."/>
            <person name="Kyrpides N."/>
            <person name="Mavromatis K."/>
            <person name="Ivanova N."/>
            <person name="Brettin T."/>
            <person name="Detter J.C."/>
            <person name="Han C."/>
            <person name="Larimer F."/>
            <person name="Land M."/>
            <person name="Hauser L."/>
            <person name="Markowitz V."/>
            <person name="Cheng J.-F."/>
            <person name="Hugenholtz P."/>
            <person name="Woyke T."/>
            <person name="Wu D."/>
            <person name="Pukall R."/>
            <person name="Steenblock K."/>
            <person name="Brambilla E."/>
            <person name="Klenk H.-P."/>
            <person name="Eisen J.A."/>
        </authorList>
    </citation>
    <scope>NUCLEOTIDE SEQUENCE [LARGE SCALE GENOMIC DNA]</scope>
    <source>
        <strain evidence="9">DSM 19664 / LMG 22246 / CIP 109416 / KR-200</strain>
    </source>
</reference>
<dbReference type="Gene3D" id="1.10.443.10">
    <property type="entry name" value="Intergrase catalytic core"/>
    <property type="match status" value="1"/>
</dbReference>
<dbReference type="InterPro" id="IPR004107">
    <property type="entry name" value="Integrase_SAM-like_N"/>
</dbReference>
<accession>L0A0J3</accession>
<dbReference type="HOGENOM" id="CLU_027562_17_1_0"/>